<gene>
    <name evidence="1" type="ORF">GUJ93_ZPchr0001g31579</name>
</gene>
<reference evidence="1" key="2">
    <citation type="submission" date="2021-02" db="EMBL/GenBank/DDBJ databases">
        <authorList>
            <person name="Kimball J.A."/>
            <person name="Haas M.W."/>
            <person name="Macchietto M."/>
            <person name="Kono T."/>
            <person name="Duquette J."/>
            <person name="Shao M."/>
        </authorList>
    </citation>
    <scope>NUCLEOTIDE SEQUENCE</scope>
    <source>
        <tissue evidence="1">Fresh leaf tissue</tissue>
    </source>
</reference>
<evidence type="ECO:0000313" key="1">
    <source>
        <dbReference type="EMBL" id="KAG8052092.1"/>
    </source>
</evidence>
<dbReference type="EMBL" id="JAAALK010000288">
    <property type="protein sequence ID" value="KAG8052092.1"/>
    <property type="molecule type" value="Genomic_DNA"/>
</dbReference>
<comment type="caution">
    <text evidence="1">The sequence shown here is derived from an EMBL/GenBank/DDBJ whole genome shotgun (WGS) entry which is preliminary data.</text>
</comment>
<dbReference type="AlphaFoldDB" id="A0A8J5RN72"/>
<evidence type="ECO:0000313" key="2">
    <source>
        <dbReference type="Proteomes" id="UP000729402"/>
    </source>
</evidence>
<name>A0A8J5RN72_ZIZPA</name>
<dbReference type="Proteomes" id="UP000729402">
    <property type="component" value="Unassembled WGS sequence"/>
</dbReference>
<proteinExistence type="predicted"/>
<organism evidence="1 2">
    <name type="scientific">Zizania palustris</name>
    <name type="common">Northern wild rice</name>
    <dbReference type="NCBI Taxonomy" id="103762"/>
    <lineage>
        <taxon>Eukaryota</taxon>
        <taxon>Viridiplantae</taxon>
        <taxon>Streptophyta</taxon>
        <taxon>Embryophyta</taxon>
        <taxon>Tracheophyta</taxon>
        <taxon>Spermatophyta</taxon>
        <taxon>Magnoliopsida</taxon>
        <taxon>Liliopsida</taxon>
        <taxon>Poales</taxon>
        <taxon>Poaceae</taxon>
        <taxon>BOP clade</taxon>
        <taxon>Oryzoideae</taxon>
        <taxon>Oryzeae</taxon>
        <taxon>Zizaniinae</taxon>
        <taxon>Zizania</taxon>
    </lineage>
</organism>
<protein>
    <submittedName>
        <fullName evidence="1">Uncharacterized protein</fullName>
    </submittedName>
</protein>
<reference evidence="1" key="1">
    <citation type="journal article" date="2021" name="bioRxiv">
        <title>Whole Genome Assembly and Annotation of Northern Wild Rice, Zizania palustris L., Supports a Whole Genome Duplication in the Zizania Genus.</title>
        <authorList>
            <person name="Haas M."/>
            <person name="Kono T."/>
            <person name="Macchietto M."/>
            <person name="Millas R."/>
            <person name="McGilp L."/>
            <person name="Shao M."/>
            <person name="Duquette J."/>
            <person name="Hirsch C.N."/>
            <person name="Kimball J."/>
        </authorList>
    </citation>
    <scope>NUCLEOTIDE SEQUENCE</scope>
    <source>
        <tissue evidence="1">Fresh leaf tissue</tissue>
    </source>
</reference>
<accession>A0A8J5RN72</accession>
<keyword evidence="2" id="KW-1185">Reference proteome</keyword>
<sequence>MAMRLRAQYNCMALGCTPTLAGSNDGTVGHHMSMKLLGSALIRPVRHGGVVATGRPHRVWVVVNRCYTVRG</sequence>